<comment type="caution">
    <text evidence="6">The sequence shown here is derived from an EMBL/GenBank/DDBJ whole genome shotgun (WGS) entry which is preliminary data.</text>
</comment>
<dbReference type="SMART" id="SM00419">
    <property type="entry name" value="HTH_CRP"/>
    <property type="match status" value="1"/>
</dbReference>
<dbReference type="PANTHER" id="PTHR24567">
    <property type="entry name" value="CRP FAMILY TRANSCRIPTIONAL REGULATORY PROTEIN"/>
    <property type="match status" value="1"/>
</dbReference>
<feature type="domain" description="Cyclic nucleotide-binding" evidence="4">
    <location>
        <begin position="15"/>
        <end position="117"/>
    </location>
</feature>
<dbReference type="Gene3D" id="1.10.10.10">
    <property type="entry name" value="Winged helix-like DNA-binding domain superfamily/Winged helix DNA-binding domain"/>
    <property type="match status" value="1"/>
</dbReference>
<dbReference type="InterPro" id="IPR036390">
    <property type="entry name" value="WH_DNA-bd_sf"/>
</dbReference>
<dbReference type="InterPro" id="IPR000595">
    <property type="entry name" value="cNMP-bd_dom"/>
</dbReference>
<gene>
    <name evidence="6" type="ORF">DI623_14640</name>
</gene>
<dbReference type="InterPro" id="IPR014710">
    <property type="entry name" value="RmlC-like_jellyroll"/>
</dbReference>
<dbReference type="PROSITE" id="PS51063">
    <property type="entry name" value="HTH_CRP_2"/>
    <property type="match status" value="1"/>
</dbReference>
<dbReference type="SMART" id="SM00100">
    <property type="entry name" value="cNMP"/>
    <property type="match status" value="1"/>
</dbReference>
<dbReference type="GO" id="GO:0005829">
    <property type="term" value="C:cytosol"/>
    <property type="evidence" value="ECO:0007669"/>
    <property type="project" value="TreeGrafter"/>
</dbReference>
<dbReference type="InterPro" id="IPR012318">
    <property type="entry name" value="HTH_CRP"/>
</dbReference>
<evidence type="ECO:0000313" key="7">
    <source>
        <dbReference type="Proteomes" id="UP000249066"/>
    </source>
</evidence>
<dbReference type="EMBL" id="QFNN01000129">
    <property type="protein sequence ID" value="PZO87482.1"/>
    <property type="molecule type" value="Genomic_DNA"/>
</dbReference>
<sequence length="231" mass="24700">MADVDPAAVLDSDPWFASLDRAIAEAMKAAGRVRRHAAGSAVYHLGDDPNGLHLVIAGEVRLLSYSEAGAQMVALVARAGDWFGELSTIDGRERPQDAIAAGEVSLFSLDQPAVERIAASHPAIWRAIGMLSCRHQRQALAYIDTLVSLPPRARIAAMLAGRLMRESDGAVLVSQDQIAAGVGLSRQTVNATLRDFERRGLVRRGYGRIEILDPAALRRIRAGSMSAQAAA</sequence>
<keyword evidence="2" id="KW-0238">DNA-binding</keyword>
<dbReference type="Proteomes" id="UP000249066">
    <property type="component" value="Unassembled WGS sequence"/>
</dbReference>
<protein>
    <recommendedName>
        <fullName evidence="8">Crp/Fnr family transcriptional regulator</fullName>
    </recommendedName>
</protein>
<dbReference type="SUPFAM" id="SSF51206">
    <property type="entry name" value="cAMP-binding domain-like"/>
    <property type="match status" value="1"/>
</dbReference>
<dbReference type="PANTHER" id="PTHR24567:SF74">
    <property type="entry name" value="HTH-TYPE TRANSCRIPTIONAL REGULATOR ARCR"/>
    <property type="match status" value="1"/>
</dbReference>
<evidence type="ECO:0000313" key="6">
    <source>
        <dbReference type="EMBL" id="PZO87482.1"/>
    </source>
</evidence>
<evidence type="ECO:0000256" key="3">
    <source>
        <dbReference type="ARBA" id="ARBA00023163"/>
    </source>
</evidence>
<dbReference type="InterPro" id="IPR018490">
    <property type="entry name" value="cNMP-bd_dom_sf"/>
</dbReference>
<dbReference type="PROSITE" id="PS50042">
    <property type="entry name" value="CNMP_BINDING_3"/>
    <property type="match status" value="1"/>
</dbReference>
<accession>A0A2W5A2H3</accession>
<dbReference type="InterPro" id="IPR036388">
    <property type="entry name" value="WH-like_DNA-bd_sf"/>
</dbReference>
<evidence type="ECO:0008006" key="8">
    <source>
        <dbReference type="Google" id="ProtNLM"/>
    </source>
</evidence>
<keyword evidence="3" id="KW-0804">Transcription</keyword>
<reference evidence="6 7" key="1">
    <citation type="submission" date="2017-08" db="EMBL/GenBank/DDBJ databases">
        <title>Infants hospitalized years apart are colonized by the same room-sourced microbial strains.</title>
        <authorList>
            <person name="Brooks B."/>
            <person name="Olm M.R."/>
            <person name="Firek B.A."/>
            <person name="Baker R."/>
            <person name="Thomas B.C."/>
            <person name="Morowitz M.J."/>
            <person name="Banfield J.F."/>
        </authorList>
    </citation>
    <scope>NUCLEOTIDE SEQUENCE [LARGE SCALE GENOMIC DNA]</scope>
    <source>
        <strain evidence="6">S2_018_000_R2_101</strain>
    </source>
</reference>
<evidence type="ECO:0000256" key="1">
    <source>
        <dbReference type="ARBA" id="ARBA00023015"/>
    </source>
</evidence>
<dbReference type="GO" id="GO:0003700">
    <property type="term" value="F:DNA-binding transcription factor activity"/>
    <property type="evidence" value="ECO:0007669"/>
    <property type="project" value="TreeGrafter"/>
</dbReference>
<feature type="domain" description="HTH crp-type" evidence="5">
    <location>
        <begin position="149"/>
        <end position="215"/>
    </location>
</feature>
<keyword evidence="1" id="KW-0805">Transcription regulation</keyword>
<dbReference type="SUPFAM" id="SSF46785">
    <property type="entry name" value="Winged helix' DNA-binding domain"/>
    <property type="match status" value="1"/>
</dbReference>
<name>A0A2W5A2H3_9SPHN</name>
<dbReference type="Pfam" id="PF00027">
    <property type="entry name" value="cNMP_binding"/>
    <property type="match status" value="1"/>
</dbReference>
<dbReference type="InterPro" id="IPR050397">
    <property type="entry name" value="Env_Response_Regulators"/>
</dbReference>
<dbReference type="GO" id="GO:0003677">
    <property type="term" value="F:DNA binding"/>
    <property type="evidence" value="ECO:0007669"/>
    <property type="project" value="UniProtKB-KW"/>
</dbReference>
<organism evidence="6 7">
    <name type="scientific">Sphingomonas sanxanigenens</name>
    <dbReference type="NCBI Taxonomy" id="397260"/>
    <lineage>
        <taxon>Bacteria</taxon>
        <taxon>Pseudomonadati</taxon>
        <taxon>Pseudomonadota</taxon>
        <taxon>Alphaproteobacteria</taxon>
        <taxon>Sphingomonadales</taxon>
        <taxon>Sphingomonadaceae</taxon>
        <taxon>Sphingomonas</taxon>
    </lineage>
</organism>
<dbReference type="Gene3D" id="2.60.120.10">
    <property type="entry name" value="Jelly Rolls"/>
    <property type="match status" value="1"/>
</dbReference>
<dbReference type="CDD" id="cd00038">
    <property type="entry name" value="CAP_ED"/>
    <property type="match status" value="1"/>
</dbReference>
<evidence type="ECO:0000256" key="2">
    <source>
        <dbReference type="ARBA" id="ARBA00023125"/>
    </source>
</evidence>
<dbReference type="AlphaFoldDB" id="A0A2W5A2H3"/>
<evidence type="ECO:0000259" key="5">
    <source>
        <dbReference type="PROSITE" id="PS51063"/>
    </source>
</evidence>
<proteinExistence type="predicted"/>
<evidence type="ECO:0000259" key="4">
    <source>
        <dbReference type="PROSITE" id="PS50042"/>
    </source>
</evidence>
<dbReference type="Pfam" id="PF13545">
    <property type="entry name" value="HTH_Crp_2"/>
    <property type="match status" value="1"/>
</dbReference>